<dbReference type="EMBL" id="CAUOFW020009946">
    <property type="protein sequence ID" value="CAK9187370.1"/>
    <property type="molecule type" value="Genomic_DNA"/>
</dbReference>
<protein>
    <submittedName>
        <fullName evidence="2">Uncharacterized protein</fullName>
    </submittedName>
</protein>
<name>A0ABC8V221_9AQUA</name>
<evidence type="ECO:0000256" key="1">
    <source>
        <dbReference type="SAM" id="MobiDB-lite"/>
    </source>
</evidence>
<evidence type="ECO:0000313" key="3">
    <source>
        <dbReference type="Proteomes" id="UP001642360"/>
    </source>
</evidence>
<feature type="compositionally biased region" description="Gly residues" evidence="1">
    <location>
        <begin position="24"/>
        <end position="35"/>
    </location>
</feature>
<dbReference type="AlphaFoldDB" id="A0ABC8V221"/>
<reference evidence="2 3" key="1">
    <citation type="submission" date="2024-02" db="EMBL/GenBank/DDBJ databases">
        <authorList>
            <person name="Vignale AGUSTIN F."/>
            <person name="Sosa J E."/>
            <person name="Modenutti C."/>
        </authorList>
    </citation>
    <scope>NUCLEOTIDE SEQUENCE [LARGE SCALE GENOMIC DNA]</scope>
</reference>
<gene>
    <name evidence="2" type="ORF">ILEXP_LOCUS57914</name>
</gene>
<sequence length="201" mass="20391">MEKSSFMDGVLGENTTKKRKGEPKGGLVGDEGSNGEGNNTKGVGDIVVEGDDIGRGHTRRLGSTRQQALRDANRGEECDVATNASHCVQASDTHGARCRGLGLGGAFRASLGGALCASLGNIDGSRGNALHAGDGGPDSEIRHGSVIVVTRHTGDAEHDGSESSAFGTDQTGVGKGFGSGKVLGCNSRILGPGEQLSSCEE</sequence>
<organism evidence="2 3">
    <name type="scientific">Ilex paraguariensis</name>
    <name type="common">yerba mate</name>
    <dbReference type="NCBI Taxonomy" id="185542"/>
    <lineage>
        <taxon>Eukaryota</taxon>
        <taxon>Viridiplantae</taxon>
        <taxon>Streptophyta</taxon>
        <taxon>Embryophyta</taxon>
        <taxon>Tracheophyta</taxon>
        <taxon>Spermatophyta</taxon>
        <taxon>Magnoliopsida</taxon>
        <taxon>eudicotyledons</taxon>
        <taxon>Gunneridae</taxon>
        <taxon>Pentapetalae</taxon>
        <taxon>asterids</taxon>
        <taxon>campanulids</taxon>
        <taxon>Aquifoliales</taxon>
        <taxon>Aquifoliaceae</taxon>
        <taxon>Ilex</taxon>
    </lineage>
</organism>
<evidence type="ECO:0000313" key="2">
    <source>
        <dbReference type="EMBL" id="CAK9187370.1"/>
    </source>
</evidence>
<comment type="caution">
    <text evidence="2">The sequence shown here is derived from an EMBL/GenBank/DDBJ whole genome shotgun (WGS) entry which is preliminary data.</text>
</comment>
<keyword evidence="3" id="KW-1185">Reference proteome</keyword>
<feature type="region of interest" description="Disordered" evidence="1">
    <location>
        <begin position="1"/>
        <end position="67"/>
    </location>
</feature>
<dbReference type="Proteomes" id="UP001642360">
    <property type="component" value="Unassembled WGS sequence"/>
</dbReference>
<proteinExistence type="predicted"/>
<accession>A0ABC8V221</accession>